<comment type="caution">
    <text evidence="4">The sequence shown here is derived from an EMBL/GenBank/DDBJ whole genome shotgun (WGS) entry which is preliminary data.</text>
</comment>
<reference evidence="4" key="1">
    <citation type="journal article" date="2015" name="Nature">
        <title>Complex archaea that bridge the gap between prokaryotes and eukaryotes.</title>
        <authorList>
            <person name="Spang A."/>
            <person name="Saw J.H."/>
            <person name="Jorgensen S.L."/>
            <person name="Zaremba-Niedzwiedzka K."/>
            <person name="Martijn J."/>
            <person name="Lind A.E."/>
            <person name="van Eijk R."/>
            <person name="Schleper C."/>
            <person name="Guy L."/>
            <person name="Ettema T.J."/>
        </authorList>
    </citation>
    <scope>NUCLEOTIDE SEQUENCE</scope>
</reference>
<dbReference type="EMBL" id="LAZR01054328">
    <property type="protein sequence ID" value="KKK78793.1"/>
    <property type="molecule type" value="Genomic_DNA"/>
</dbReference>
<dbReference type="PANTHER" id="PTHR43673">
    <property type="entry name" value="NAD(P)H NITROREDUCTASE YDGI-RELATED"/>
    <property type="match status" value="1"/>
</dbReference>
<evidence type="ECO:0000256" key="1">
    <source>
        <dbReference type="ARBA" id="ARBA00007118"/>
    </source>
</evidence>
<dbReference type="SUPFAM" id="SSF55469">
    <property type="entry name" value="FMN-dependent nitroreductase-like"/>
    <property type="match status" value="1"/>
</dbReference>
<proteinExistence type="inferred from homology"/>
<dbReference type="Gene3D" id="3.40.109.10">
    <property type="entry name" value="NADH Oxidase"/>
    <property type="match status" value="1"/>
</dbReference>
<accession>A0A0F8YBM6</accession>
<comment type="similarity">
    <text evidence="1">Belongs to the nitroreductase family.</text>
</comment>
<feature type="non-terminal residue" evidence="4">
    <location>
        <position position="1"/>
    </location>
</feature>
<dbReference type="CDD" id="cd02143">
    <property type="entry name" value="nitroreductase_FeS-like"/>
    <property type="match status" value="1"/>
</dbReference>
<evidence type="ECO:0000259" key="3">
    <source>
        <dbReference type="Pfam" id="PF00881"/>
    </source>
</evidence>
<protein>
    <recommendedName>
        <fullName evidence="3">Nitroreductase domain-containing protein</fullName>
    </recommendedName>
</protein>
<dbReference type="PANTHER" id="PTHR43673:SF10">
    <property type="entry name" value="NADH DEHYDROGENASE_NAD(P)H NITROREDUCTASE XCC3605-RELATED"/>
    <property type="match status" value="1"/>
</dbReference>
<name>A0A0F8YBM6_9ZZZZ</name>
<gene>
    <name evidence="4" type="ORF">LCGC14_2839990</name>
</gene>
<keyword evidence="2" id="KW-0560">Oxidoreductase</keyword>
<evidence type="ECO:0000256" key="2">
    <source>
        <dbReference type="ARBA" id="ARBA00023002"/>
    </source>
</evidence>
<dbReference type="Pfam" id="PF00881">
    <property type="entry name" value="Nitroreductase"/>
    <property type="match status" value="1"/>
</dbReference>
<evidence type="ECO:0000313" key="4">
    <source>
        <dbReference type="EMBL" id="KKK78793.1"/>
    </source>
</evidence>
<organism evidence="4">
    <name type="scientific">marine sediment metagenome</name>
    <dbReference type="NCBI Taxonomy" id="412755"/>
    <lineage>
        <taxon>unclassified sequences</taxon>
        <taxon>metagenomes</taxon>
        <taxon>ecological metagenomes</taxon>
    </lineage>
</organism>
<sequence length="185" mass="20789">SRRSIRTYKKERVDRQVLVQLIDVAHFAPSGANLQPVEWRVIHDSGEVRQLAGFVIDWMRSLIKAESPLASSMHLDRIVAAWEAGKDRVCRSAPHVIVAHAQKKNRAAPAACTIALTYLELAAFSFGLGACWGGYFNAAATNWPPMQEALRLPEDHTSFGAMMVGYPKFEYQRLPLRNEAKITWQ</sequence>
<feature type="domain" description="Nitroreductase" evidence="3">
    <location>
        <begin position="1"/>
        <end position="166"/>
    </location>
</feature>
<dbReference type="InterPro" id="IPR000415">
    <property type="entry name" value="Nitroreductase-like"/>
</dbReference>
<dbReference type="GO" id="GO:0016491">
    <property type="term" value="F:oxidoreductase activity"/>
    <property type="evidence" value="ECO:0007669"/>
    <property type="project" value="UniProtKB-KW"/>
</dbReference>
<dbReference type="AlphaFoldDB" id="A0A0F8YBM6"/>
<dbReference type="InterPro" id="IPR029479">
    <property type="entry name" value="Nitroreductase"/>
</dbReference>